<name>A0A844F9G2_CLOSV</name>
<feature type="domain" description="Bro-N" evidence="1">
    <location>
        <begin position="1"/>
        <end position="120"/>
    </location>
</feature>
<dbReference type="GO" id="GO:0003677">
    <property type="term" value="F:DNA binding"/>
    <property type="evidence" value="ECO:0007669"/>
    <property type="project" value="InterPro"/>
</dbReference>
<dbReference type="Proteomes" id="UP000462363">
    <property type="component" value="Unassembled WGS sequence"/>
</dbReference>
<protein>
    <recommendedName>
        <fullName evidence="1">Bro-N domain-containing protein</fullName>
    </recommendedName>
</protein>
<comment type="caution">
    <text evidence="2">The sequence shown here is derived from an EMBL/GenBank/DDBJ whole genome shotgun (WGS) entry which is preliminary data.</text>
</comment>
<dbReference type="EMBL" id="VUMB01000002">
    <property type="protein sequence ID" value="MSS38965.1"/>
    <property type="molecule type" value="Genomic_DNA"/>
</dbReference>
<evidence type="ECO:0000313" key="3">
    <source>
        <dbReference type="Proteomes" id="UP000462363"/>
    </source>
</evidence>
<evidence type="ECO:0000259" key="1">
    <source>
        <dbReference type="PROSITE" id="PS51750"/>
    </source>
</evidence>
<reference evidence="2 3" key="1">
    <citation type="submission" date="2019-08" db="EMBL/GenBank/DDBJ databases">
        <title>In-depth cultivation of the pig gut microbiome towards novel bacterial diversity and tailored functional studies.</title>
        <authorList>
            <person name="Wylensek D."/>
            <person name="Hitch T.C.A."/>
            <person name="Clavel T."/>
        </authorList>
    </citation>
    <scope>NUCLEOTIDE SEQUENCE [LARGE SCALE GENOMIC DNA]</scope>
    <source>
        <strain evidence="2 3">BL-389-WT-3D</strain>
    </source>
</reference>
<sequence>MNELRIFSNTDFGKLTVSKADDTIYFLLGEVCKYLGYTKQAKGNTYLRKDKIVNICESLKIKGLSPSDNFEIITVDTDFENTMITEDALYDLILESKAKNARKFRKWVTLEVLPQIRQTGGYIETDREAEFIDKYFPSFTEETKLSMVQDLRKQNEEYKKQIAELEPQAQAYSDLMVAQGYLQFLDIAALVDIGRNTLLQFLRKCKVLTKQSNYNIPYGRFLKNGMFKVITSRSENGHISSVTMVSPKGLNYIYKLMKKKDVLDDFNTTALLKKIKEMEVA</sequence>
<dbReference type="InterPro" id="IPR005039">
    <property type="entry name" value="Ant_C"/>
</dbReference>
<dbReference type="SMART" id="SM01040">
    <property type="entry name" value="Bro-N"/>
    <property type="match status" value="1"/>
</dbReference>
<accession>A0A844F9G2</accession>
<dbReference type="InterPro" id="IPR003497">
    <property type="entry name" value="BRO_N_domain"/>
</dbReference>
<dbReference type="Pfam" id="PF03374">
    <property type="entry name" value="ANT"/>
    <property type="match status" value="1"/>
</dbReference>
<organism evidence="2 3">
    <name type="scientific">Clostridium scindens (strain JCM 10418 / VPI 12708)</name>
    <dbReference type="NCBI Taxonomy" id="29347"/>
    <lineage>
        <taxon>Bacteria</taxon>
        <taxon>Bacillati</taxon>
        <taxon>Bacillota</taxon>
        <taxon>Clostridia</taxon>
        <taxon>Lachnospirales</taxon>
        <taxon>Lachnospiraceae</taxon>
    </lineage>
</organism>
<gene>
    <name evidence="2" type="ORF">FYJ37_01020</name>
</gene>
<dbReference type="RefSeq" id="WP_154322725.1">
    <property type="nucleotide sequence ID" value="NZ_CP045695.1"/>
</dbReference>
<dbReference type="AlphaFoldDB" id="A0A844F9G2"/>
<dbReference type="PROSITE" id="PS51750">
    <property type="entry name" value="BRO_N"/>
    <property type="match status" value="1"/>
</dbReference>
<dbReference type="PANTHER" id="PTHR36180:SF2">
    <property type="entry name" value="BRO FAMILY PROTEIN"/>
    <property type="match status" value="1"/>
</dbReference>
<dbReference type="PANTHER" id="PTHR36180">
    <property type="entry name" value="DNA-BINDING PROTEIN-RELATED-RELATED"/>
    <property type="match status" value="1"/>
</dbReference>
<proteinExistence type="predicted"/>
<dbReference type="Pfam" id="PF02498">
    <property type="entry name" value="Bro-N"/>
    <property type="match status" value="1"/>
</dbReference>
<evidence type="ECO:0000313" key="2">
    <source>
        <dbReference type="EMBL" id="MSS38965.1"/>
    </source>
</evidence>